<comment type="caution">
    <text evidence="2">The sequence shown here is derived from an EMBL/GenBank/DDBJ whole genome shotgun (WGS) entry which is preliminary data.</text>
</comment>
<proteinExistence type="predicted"/>
<reference evidence="2" key="1">
    <citation type="journal article" date="2020" name="mSystems">
        <title>Genome- and Community-Level Interaction Insights into Carbon Utilization and Element Cycling Functions of Hydrothermarchaeota in Hydrothermal Sediment.</title>
        <authorList>
            <person name="Zhou Z."/>
            <person name="Liu Y."/>
            <person name="Xu W."/>
            <person name="Pan J."/>
            <person name="Luo Z.H."/>
            <person name="Li M."/>
        </authorList>
    </citation>
    <scope>NUCLEOTIDE SEQUENCE [LARGE SCALE GENOMIC DNA]</scope>
    <source>
        <strain evidence="2">HyVt-357</strain>
    </source>
</reference>
<dbReference type="Proteomes" id="UP000885748">
    <property type="component" value="Unassembled WGS sequence"/>
</dbReference>
<sequence length="45" mass="4769">MDATLAGSLEPKTVMHWGDIDLGGVRIAARRGVWEKSAINSSSGK</sequence>
<dbReference type="AlphaFoldDB" id="A0A831VU30"/>
<dbReference type="Pfam" id="PF09983">
    <property type="entry name" value="JetD_C"/>
    <property type="match status" value="1"/>
</dbReference>
<organism evidence="2">
    <name type="scientific">Marinobacter antarcticus</name>
    <dbReference type="NCBI Taxonomy" id="564117"/>
    <lineage>
        <taxon>Bacteria</taxon>
        <taxon>Pseudomonadati</taxon>
        <taxon>Pseudomonadota</taxon>
        <taxon>Gammaproteobacteria</taxon>
        <taxon>Pseudomonadales</taxon>
        <taxon>Marinobacteraceae</taxon>
        <taxon>Marinobacter</taxon>
    </lineage>
</organism>
<dbReference type="InterPro" id="IPR024534">
    <property type="entry name" value="JetD_C"/>
</dbReference>
<evidence type="ECO:0000313" key="2">
    <source>
        <dbReference type="EMBL" id="HEA51298.1"/>
    </source>
</evidence>
<evidence type="ECO:0000259" key="1">
    <source>
        <dbReference type="Pfam" id="PF09983"/>
    </source>
</evidence>
<name>A0A831VU30_9GAMM</name>
<gene>
    <name evidence="2" type="ORF">ENI00_03010</name>
</gene>
<protein>
    <recommendedName>
        <fullName evidence="1">Wadjet protein JetD C-terminal domain-containing protein</fullName>
    </recommendedName>
</protein>
<accession>A0A831VU30</accession>
<feature type="domain" description="Wadjet protein JetD C-terminal" evidence="1">
    <location>
        <begin position="6"/>
        <end position="29"/>
    </location>
</feature>
<dbReference type="EMBL" id="DRGY01000029">
    <property type="protein sequence ID" value="HEA51298.1"/>
    <property type="molecule type" value="Genomic_DNA"/>
</dbReference>